<dbReference type="Pfam" id="PF07715">
    <property type="entry name" value="Plug"/>
    <property type="match status" value="1"/>
</dbReference>
<dbReference type="EMBL" id="CP042433">
    <property type="protein sequence ID" value="QEC56145.1"/>
    <property type="molecule type" value="Genomic_DNA"/>
</dbReference>
<evidence type="ECO:0000313" key="13">
    <source>
        <dbReference type="Proteomes" id="UP000321204"/>
    </source>
</evidence>
<evidence type="ECO:0000313" key="12">
    <source>
        <dbReference type="EMBL" id="QEC56145.1"/>
    </source>
</evidence>
<evidence type="ECO:0000256" key="5">
    <source>
        <dbReference type="ARBA" id="ARBA00023077"/>
    </source>
</evidence>
<keyword evidence="6 8" id="KW-0472">Membrane</keyword>
<keyword evidence="5 9" id="KW-0798">TonB box</keyword>
<reference evidence="12 13" key="1">
    <citation type="journal article" date="2015" name="Int. J. Syst. Evol. Microbiol.">
        <title>Flavisolibacter ginsenosidimutans sp. nov., with ginsenoside-converting activity isolated from soil used for cultivating ginseng.</title>
        <authorList>
            <person name="Zhao Y."/>
            <person name="Liu Q."/>
            <person name="Kang M.S."/>
            <person name="Jin F."/>
            <person name="Yu H."/>
            <person name="Im W.T."/>
        </authorList>
    </citation>
    <scope>NUCLEOTIDE SEQUENCE [LARGE SCALE GENOMIC DNA]</scope>
    <source>
        <strain evidence="12 13">Gsoil 636</strain>
    </source>
</reference>
<dbReference type="InterPro" id="IPR012910">
    <property type="entry name" value="Plug_dom"/>
</dbReference>
<protein>
    <submittedName>
        <fullName evidence="12">TonB-dependent receptor</fullName>
    </submittedName>
</protein>
<keyword evidence="13" id="KW-1185">Reference proteome</keyword>
<organism evidence="12 13">
    <name type="scientific">Flavisolibacter ginsenosidimutans</name>
    <dbReference type="NCBI Taxonomy" id="661481"/>
    <lineage>
        <taxon>Bacteria</taxon>
        <taxon>Pseudomonadati</taxon>
        <taxon>Bacteroidota</taxon>
        <taxon>Chitinophagia</taxon>
        <taxon>Chitinophagales</taxon>
        <taxon>Chitinophagaceae</taxon>
        <taxon>Flavisolibacter</taxon>
    </lineage>
</organism>
<keyword evidence="4 8" id="KW-0812">Transmembrane</keyword>
<dbReference type="InterPro" id="IPR008969">
    <property type="entry name" value="CarboxyPept-like_regulatory"/>
</dbReference>
<dbReference type="AlphaFoldDB" id="A0A5B8UJG1"/>
<dbReference type="InterPro" id="IPR023996">
    <property type="entry name" value="TonB-dep_OMP_SusC/RagA"/>
</dbReference>
<dbReference type="GO" id="GO:0009279">
    <property type="term" value="C:cell outer membrane"/>
    <property type="evidence" value="ECO:0007669"/>
    <property type="project" value="UniProtKB-SubCell"/>
</dbReference>
<dbReference type="NCBIfam" id="TIGR04057">
    <property type="entry name" value="SusC_RagA_signa"/>
    <property type="match status" value="1"/>
</dbReference>
<evidence type="ECO:0000259" key="10">
    <source>
        <dbReference type="Pfam" id="PF00593"/>
    </source>
</evidence>
<dbReference type="Gene3D" id="2.60.40.1120">
    <property type="entry name" value="Carboxypeptidase-like, regulatory domain"/>
    <property type="match status" value="1"/>
</dbReference>
<name>A0A5B8UJG1_9BACT</name>
<dbReference type="Gene3D" id="2.170.130.10">
    <property type="entry name" value="TonB-dependent receptor, plug domain"/>
    <property type="match status" value="1"/>
</dbReference>
<dbReference type="InterPro" id="IPR037066">
    <property type="entry name" value="Plug_dom_sf"/>
</dbReference>
<evidence type="ECO:0000256" key="9">
    <source>
        <dbReference type="RuleBase" id="RU003357"/>
    </source>
</evidence>
<dbReference type="Pfam" id="PF00593">
    <property type="entry name" value="TonB_dep_Rec_b-barrel"/>
    <property type="match status" value="1"/>
</dbReference>
<feature type="domain" description="TonB-dependent receptor-like beta-barrel" evidence="10">
    <location>
        <begin position="392"/>
        <end position="755"/>
    </location>
</feature>
<evidence type="ECO:0000256" key="7">
    <source>
        <dbReference type="ARBA" id="ARBA00023237"/>
    </source>
</evidence>
<evidence type="ECO:0000256" key="4">
    <source>
        <dbReference type="ARBA" id="ARBA00022692"/>
    </source>
</evidence>
<comment type="subcellular location">
    <subcellularLocation>
        <location evidence="1 8">Cell outer membrane</location>
        <topology evidence="1 8">Multi-pass membrane protein</topology>
    </subcellularLocation>
</comment>
<dbReference type="RefSeq" id="WP_146786257.1">
    <property type="nucleotide sequence ID" value="NZ_BAABIO010000001.1"/>
</dbReference>
<evidence type="ECO:0000256" key="8">
    <source>
        <dbReference type="PROSITE-ProRule" id="PRU01360"/>
    </source>
</evidence>
<feature type="domain" description="TonB-dependent receptor plug" evidence="11">
    <location>
        <begin position="129"/>
        <end position="237"/>
    </location>
</feature>
<proteinExistence type="inferred from homology"/>
<dbReference type="InterPro" id="IPR039426">
    <property type="entry name" value="TonB-dep_rcpt-like"/>
</dbReference>
<dbReference type="SUPFAM" id="SSF49464">
    <property type="entry name" value="Carboxypeptidase regulatory domain-like"/>
    <property type="match status" value="1"/>
</dbReference>
<evidence type="ECO:0000256" key="2">
    <source>
        <dbReference type="ARBA" id="ARBA00022448"/>
    </source>
</evidence>
<evidence type="ECO:0000256" key="1">
    <source>
        <dbReference type="ARBA" id="ARBA00004571"/>
    </source>
</evidence>
<dbReference type="OrthoDB" id="9768177at2"/>
<evidence type="ECO:0000256" key="3">
    <source>
        <dbReference type="ARBA" id="ARBA00022452"/>
    </source>
</evidence>
<evidence type="ECO:0000256" key="6">
    <source>
        <dbReference type="ARBA" id="ARBA00023136"/>
    </source>
</evidence>
<keyword evidence="2 8" id="KW-0813">Transport</keyword>
<dbReference type="InterPro" id="IPR000531">
    <property type="entry name" value="Beta-barrel_TonB"/>
</dbReference>
<dbReference type="PROSITE" id="PS52016">
    <property type="entry name" value="TONB_DEPENDENT_REC_3"/>
    <property type="match status" value="1"/>
</dbReference>
<dbReference type="Pfam" id="PF13715">
    <property type="entry name" value="CarbopepD_reg_2"/>
    <property type="match status" value="1"/>
</dbReference>
<keyword evidence="7 8" id="KW-0998">Cell outer membrane</keyword>
<dbReference type="Proteomes" id="UP000321204">
    <property type="component" value="Chromosome"/>
</dbReference>
<dbReference type="InterPro" id="IPR023997">
    <property type="entry name" value="TonB-dep_OMP_SusC/RagA_CS"/>
</dbReference>
<evidence type="ECO:0000259" key="11">
    <source>
        <dbReference type="Pfam" id="PF07715"/>
    </source>
</evidence>
<dbReference type="SUPFAM" id="SSF56935">
    <property type="entry name" value="Porins"/>
    <property type="match status" value="1"/>
</dbReference>
<gene>
    <name evidence="12" type="ORF">FSB75_09650</name>
</gene>
<dbReference type="InterPro" id="IPR036942">
    <property type="entry name" value="Beta-barrel_TonB_sf"/>
</dbReference>
<accession>A0A5B8UJG1</accession>
<keyword evidence="3 8" id="KW-1134">Transmembrane beta strand</keyword>
<dbReference type="Gene3D" id="2.40.170.20">
    <property type="entry name" value="TonB-dependent receptor, beta-barrel domain"/>
    <property type="match status" value="1"/>
</dbReference>
<keyword evidence="12" id="KW-0675">Receptor</keyword>
<sequence>MKKNCIAAKRTGNSRYLRFFLFATVLQLLSFTVLHAQTKVSGLVSDSKQSPIGGVTVTLKGTSTAVFTDADGKYSLSVPNAKAVLVFSNVGFSTKEETVGNRTTVNTTLAENAADLENVVIIGYGGTAKKKDLTGATAQVGSKQIQERVPVTLFDALQGQAAGVLITNDNGDPFGQGTIQIRGASTINAEGNGPLYVIDGVISENGNYVNPQDVETIDILKDASSAAIYGARGANGVILITTKKGKAGKPSININTYRLYGKLAHKLRTTSASELRYYRANRDNNSGYNADSTNPYLNADNDYQDLLFRTGVKQVASVSVSGGGSGLNYYGGVNYTDDQSIVLNSWIKRLQGRINLGYNVGKLSVSHNLSFEWEKGNVIPVGNTVKQVFERNPWTSIFRPDGSYASYVESKRNPVAQALFNVDLDNNYTSQFNTTLGYQIYKDLKFTGLFNIQLDNDNNNQFSPSSLTSGGTGNATGSNTFEKVSRWQMQSYLNYSKRLGQHQLTGTAGVSMEKRRWDYYTYAMKSYVTESFNTSNAGDIDLTKTRTDAKAWTLASFFARVGYNFGSKYILQGTFRRDGSSRFGSENQYGNFFSGSAAWRFSQENFMGWAKKVLYDGKLRFSTGKTGNDAISEYAHNTLMTFGNYYNGINGAGINPTLGNERIQWETTYNNSYGLDLSFLNGRLNFSADYYTKITEDLLYSDQLAKETGASSVPVNIGSITNKGWEFVLQGTPVNTKDFGWDVSANISFQDPRIKELANHSSFISGNIWLIQEGGRIGDMYMWKNLGVFPYDASNAYTTDGVKLEARNISADGKTADYYLNGKAYSGTVRQLTRNGIVLQGGDTEWFDKNNDGIIDEADKVIVGNGIPDYFFGISNTVRYKNFSLNFLFNGQMGNEIFNLVRNAQNNTSSTYTPPIWDAVNTSWKQQGDVTKYPLFNRRDTRGSISSGYNSLYIEDGSFIRLSSVRLNYTLEQKWAKAVHLKNASVYVYGNNLLTWTNYSWYDPEFSSTGLNIGQDNGRYPKRREVGVGINVNF</sequence>
<comment type="similarity">
    <text evidence="8 9">Belongs to the TonB-dependent receptor family.</text>
</comment>
<dbReference type="NCBIfam" id="TIGR04056">
    <property type="entry name" value="OMP_RagA_SusC"/>
    <property type="match status" value="1"/>
</dbReference>
<dbReference type="KEGG" id="fgg:FSB75_09650"/>